<dbReference type="HOGENOM" id="CLU_055597_2_2_3"/>
<comment type="similarity">
    <text evidence="8">Belongs to the MobA family.</text>
</comment>
<keyword evidence="5 8" id="KW-0460">Magnesium</keyword>
<evidence type="ECO:0000313" key="12">
    <source>
        <dbReference type="Proteomes" id="UP000010384"/>
    </source>
</evidence>
<keyword evidence="4 8" id="KW-0547">Nucleotide-binding</keyword>
<comment type="domain">
    <text evidence="8">The N-terminal domain determines nucleotide recognition and specific binding, while the C-terminal domain determines the specific binding to the target protein.</text>
</comment>
<dbReference type="InParanoid" id="K9U3S2"/>
<protein>
    <recommendedName>
        <fullName evidence="8">Probable molybdenum cofactor guanylyltransferase</fullName>
        <shortName evidence="8">MoCo guanylyltransferase</shortName>
        <ecNumber evidence="8">2.7.7.77</ecNumber>
    </recommendedName>
    <alternativeName>
        <fullName evidence="8">GTP:molybdopterin guanylyltransferase</fullName>
    </alternativeName>
    <alternativeName>
        <fullName evidence="8">Mo-MPT guanylyltransferase</fullName>
    </alternativeName>
    <alternativeName>
        <fullName evidence="8">Molybdopterin guanylyltransferase</fullName>
    </alternativeName>
    <alternativeName>
        <fullName evidence="8">Molybdopterin-guanine dinucleotide synthase</fullName>
        <shortName evidence="8">MGD synthase</shortName>
    </alternativeName>
</protein>
<feature type="region of interest" description="Disordered" evidence="9">
    <location>
        <begin position="81"/>
        <end position="131"/>
    </location>
</feature>
<evidence type="ECO:0000256" key="3">
    <source>
        <dbReference type="ARBA" id="ARBA00022723"/>
    </source>
</evidence>
<feature type="domain" description="MobA-like NTP transferase" evidence="10">
    <location>
        <begin position="134"/>
        <end position="224"/>
    </location>
</feature>
<comment type="caution">
    <text evidence="8">Lacks conserved residue(s) required for the propagation of feature annotation.</text>
</comment>
<evidence type="ECO:0000259" key="10">
    <source>
        <dbReference type="Pfam" id="PF12804"/>
    </source>
</evidence>
<dbReference type="Gene3D" id="3.90.550.10">
    <property type="entry name" value="Spore Coat Polysaccharide Biosynthesis Protein SpsA, Chain A"/>
    <property type="match status" value="2"/>
</dbReference>
<evidence type="ECO:0000256" key="6">
    <source>
        <dbReference type="ARBA" id="ARBA00023134"/>
    </source>
</evidence>
<proteinExistence type="inferred from homology"/>
<dbReference type="CDD" id="cd02503">
    <property type="entry name" value="MobA"/>
    <property type="match status" value="1"/>
</dbReference>
<dbReference type="NCBIfam" id="NF002741">
    <property type="entry name" value="PRK02726.1"/>
    <property type="match status" value="1"/>
</dbReference>
<comment type="function">
    <text evidence="8">Transfers a GMP moiety from GTP to Mo-molybdopterin (Mo-MPT) cofactor (Moco or molybdenum cofactor) to form Mo-molybdopterin guanine dinucleotide (Mo-MGD) cofactor.</text>
</comment>
<dbReference type="EMBL" id="CP003597">
    <property type="protein sequence ID" value="AFY89742.1"/>
    <property type="molecule type" value="Genomic_DNA"/>
</dbReference>
<evidence type="ECO:0000256" key="5">
    <source>
        <dbReference type="ARBA" id="ARBA00022842"/>
    </source>
</evidence>
<feature type="domain" description="MobA-like NTP transferase" evidence="10">
    <location>
        <begin position="17"/>
        <end position="82"/>
    </location>
</feature>
<keyword evidence="7 8" id="KW-0501">Molybdenum cofactor biosynthesis</keyword>
<comment type="subcellular location">
    <subcellularLocation>
        <location evidence="8">Cytoplasm</location>
    </subcellularLocation>
</comment>
<dbReference type="Pfam" id="PF12804">
    <property type="entry name" value="NTP_transf_3"/>
    <property type="match status" value="2"/>
</dbReference>
<accession>K9U3S2</accession>
<keyword evidence="11" id="KW-0548">Nucleotidyltransferase</keyword>
<dbReference type="PANTHER" id="PTHR19136">
    <property type="entry name" value="MOLYBDENUM COFACTOR GUANYLYLTRANSFERASE"/>
    <property type="match status" value="1"/>
</dbReference>
<dbReference type="InterPro" id="IPR025877">
    <property type="entry name" value="MobA-like_NTP_Trfase"/>
</dbReference>
<evidence type="ECO:0000256" key="4">
    <source>
        <dbReference type="ARBA" id="ARBA00022741"/>
    </source>
</evidence>
<dbReference type="RefSeq" id="WP_015156282.1">
    <property type="nucleotide sequence ID" value="NC_019695.1"/>
</dbReference>
<name>K9U3S2_CHRTP</name>
<keyword evidence="6 8" id="KW-0342">GTP-binding</keyword>
<feature type="binding site" evidence="8">
    <location>
        <begin position="19"/>
        <end position="21"/>
    </location>
    <ligand>
        <name>GTP</name>
        <dbReference type="ChEBI" id="CHEBI:37565"/>
    </ligand>
</feature>
<dbReference type="PATRIC" id="fig|251229.3.peg.5075"/>
<dbReference type="InterPro" id="IPR013482">
    <property type="entry name" value="Molybde_CF_guanTrfase"/>
</dbReference>
<evidence type="ECO:0000256" key="2">
    <source>
        <dbReference type="ARBA" id="ARBA00022679"/>
    </source>
</evidence>
<dbReference type="eggNOG" id="COG0746">
    <property type="taxonomic scope" value="Bacteria"/>
</dbReference>
<dbReference type="SUPFAM" id="SSF53448">
    <property type="entry name" value="Nucleotide-diphospho-sugar transferases"/>
    <property type="match status" value="1"/>
</dbReference>
<feature type="compositionally biased region" description="Gly residues" evidence="9">
    <location>
        <begin position="108"/>
        <end position="119"/>
    </location>
</feature>
<dbReference type="InterPro" id="IPR029044">
    <property type="entry name" value="Nucleotide-diphossugar_trans"/>
</dbReference>
<sequence>MPTPNLPLPLPTSLSSIVLAGGKSSRMGRDKALLSVDGVPLLQKVCEVAIGLCDRVYVVTPWQERYEHLLPVGCEFIREQGAGSREQGDRGTRGQGGTRGPRDRREWGLGGEGGQGGQGSNSSHQSLAASNSPITNSPLTGFAQGLIHVQTEWVLLLACDLPCLRLEVLQDWTRELVEMPKEAIALLPRHPKGWEPLCGFYRRSCLNVLESYIEQGGRSFQRWLAQHPVQPLSHFEPSILFNCNTPTDYAAVSQGD</sequence>
<dbReference type="HAMAP" id="MF_00316">
    <property type="entry name" value="MobA"/>
    <property type="match status" value="1"/>
</dbReference>
<evidence type="ECO:0000256" key="8">
    <source>
        <dbReference type="HAMAP-Rule" id="MF_00316"/>
    </source>
</evidence>
<keyword evidence="12" id="KW-1185">Reference proteome</keyword>
<dbReference type="GO" id="GO:0006777">
    <property type="term" value="P:Mo-molybdopterin cofactor biosynthetic process"/>
    <property type="evidence" value="ECO:0007669"/>
    <property type="project" value="UniProtKB-KW"/>
</dbReference>
<dbReference type="STRING" id="251229.Chro_4346"/>
<dbReference type="OrthoDB" id="9788394at2"/>
<dbReference type="KEGG" id="cthe:Chro_4346"/>
<keyword evidence="2 8" id="KW-0808">Transferase</keyword>
<evidence type="ECO:0000256" key="9">
    <source>
        <dbReference type="SAM" id="MobiDB-lite"/>
    </source>
</evidence>
<feature type="binding site" evidence="8">
    <location>
        <position position="160"/>
    </location>
    <ligand>
        <name>GTP</name>
        <dbReference type="ChEBI" id="CHEBI:37565"/>
    </ligand>
</feature>
<evidence type="ECO:0000256" key="1">
    <source>
        <dbReference type="ARBA" id="ARBA00022490"/>
    </source>
</evidence>
<dbReference type="GO" id="GO:0061603">
    <property type="term" value="F:molybdenum cofactor guanylyltransferase activity"/>
    <property type="evidence" value="ECO:0007669"/>
    <property type="project" value="UniProtKB-EC"/>
</dbReference>
<dbReference type="Proteomes" id="UP000010384">
    <property type="component" value="Chromosome"/>
</dbReference>
<reference evidence="11 12" key="1">
    <citation type="submission" date="2012-06" db="EMBL/GenBank/DDBJ databases">
        <title>Finished chromosome of genome of Chroococcidiopsis thermalis PCC 7203.</title>
        <authorList>
            <consortium name="US DOE Joint Genome Institute"/>
            <person name="Gugger M."/>
            <person name="Coursin T."/>
            <person name="Rippka R."/>
            <person name="Tandeau De Marsac N."/>
            <person name="Huntemann M."/>
            <person name="Wei C.-L."/>
            <person name="Han J."/>
            <person name="Detter J.C."/>
            <person name="Han C."/>
            <person name="Tapia R."/>
            <person name="Davenport K."/>
            <person name="Daligault H."/>
            <person name="Erkkila T."/>
            <person name="Gu W."/>
            <person name="Munk A.C.C."/>
            <person name="Teshima H."/>
            <person name="Xu Y."/>
            <person name="Chain P."/>
            <person name="Chen A."/>
            <person name="Krypides N."/>
            <person name="Mavromatis K."/>
            <person name="Markowitz V."/>
            <person name="Szeto E."/>
            <person name="Ivanova N."/>
            <person name="Mikhailova N."/>
            <person name="Ovchinnikova G."/>
            <person name="Pagani I."/>
            <person name="Pati A."/>
            <person name="Goodwin L."/>
            <person name="Peters L."/>
            <person name="Pitluck S."/>
            <person name="Woyke T."/>
            <person name="Kerfeld C."/>
        </authorList>
    </citation>
    <scope>NUCLEOTIDE SEQUENCE [LARGE SCALE GENOMIC DNA]</scope>
    <source>
        <strain evidence="11 12">PCC 7203</strain>
    </source>
</reference>
<feature type="binding site" evidence="8">
    <location>
        <position position="31"/>
    </location>
    <ligand>
        <name>GTP</name>
        <dbReference type="ChEBI" id="CHEBI:37565"/>
    </ligand>
</feature>
<dbReference type="GO" id="GO:0005737">
    <property type="term" value="C:cytoplasm"/>
    <property type="evidence" value="ECO:0007669"/>
    <property type="project" value="UniProtKB-SubCell"/>
</dbReference>
<comment type="catalytic activity">
    <reaction evidence="8">
        <text>Mo-molybdopterin + GTP + H(+) = Mo-molybdopterin guanine dinucleotide + diphosphate</text>
        <dbReference type="Rhea" id="RHEA:34243"/>
        <dbReference type="ChEBI" id="CHEBI:15378"/>
        <dbReference type="ChEBI" id="CHEBI:33019"/>
        <dbReference type="ChEBI" id="CHEBI:37565"/>
        <dbReference type="ChEBI" id="CHEBI:71302"/>
        <dbReference type="ChEBI" id="CHEBI:71310"/>
        <dbReference type="EC" id="2.7.7.77"/>
    </reaction>
</comment>
<dbReference type="AlphaFoldDB" id="K9U3S2"/>
<dbReference type="GO" id="GO:0046872">
    <property type="term" value="F:metal ion binding"/>
    <property type="evidence" value="ECO:0007669"/>
    <property type="project" value="UniProtKB-KW"/>
</dbReference>
<evidence type="ECO:0000256" key="7">
    <source>
        <dbReference type="ARBA" id="ARBA00023150"/>
    </source>
</evidence>
<keyword evidence="1 8" id="KW-0963">Cytoplasm</keyword>
<keyword evidence="3 8" id="KW-0479">Metal-binding</keyword>
<dbReference type="EC" id="2.7.7.77" evidence="8"/>
<organism evidence="11 12">
    <name type="scientific">Chroococcidiopsis thermalis (strain PCC 7203)</name>
    <dbReference type="NCBI Taxonomy" id="251229"/>
    <lineage>
        <taxon>Bacteria</taxon>
        <taxon>Bacillati</taxon>
        <taxon>Cyanobacteriota</taxon>
        <taxon>Cyanophyceae</taxon>
        <taxon>Chroococcidiopsidales</taxon>
        <taxon>Chroococcidiopsidaceae</taxon>
        <taxon>Chroococcidiopsis</taxon>
    </lineage>
</organism>
<comment type="cofactor">
    <cofactor evidence="8">
        <name>Mg(2+)</name>
        <dbReference type="ChEBI" id="CHEBI:18420"/>
    </cofactor>
</comment>
<dbReference type="PANTHER" id="PTHR19136:SF81">
    <property type="entry name" value="MOLYBDENUM COFACTOR GUANYLYLTRANSFERASE"/>
    <property type="match status" value="1"/>
</dbReference>
<evidence type="ECO:0000313" key="11">
    <source>
        <dbReference type="EMBL" id="AFY89742.1"/>
    </source>
</evidence>
<gene>
    <name evidence="8" type="primary">mobA</name>
    <name evidence="11" type="ORF">Chro_4346</name>
</gene>
<dbReference type="GO" id="GO:0005525">
    <property type="term" value="F:GTP binding"/>
    <property type="evidence" value="ECO:0007669"/>
    <property type="project" value="UniProtKB-UniRule"/>
</dbReference>
<feature type="binding site" evidence="8">
    <location>
        <position position="160"/>
    </location>
    <ligand>
        <name>Mg(2+)</name>
        <dbReference type="ChEBI" id="CHEBI:18420"/>
    </ligand>
</feature>